<dbReference type="AlphaFoldDB" id="A0A0A1MYB1"/>
<gene>
    <name evidence="1" type="ORF">BN997_03677</name>
</gene>
<sequence length="239" mass="27796">MKYTYLLTIPFMFLLLSGCMYPQSERSENQIPNEEQLAVVQQAVETYREEEDGLVPIQTKDSDTHIFEKYLIDFKQMLEKGYLSELPGNSFEEGGVYQYTIIDPEDDLQVRLIDLQTTEQLRSVNVRLDVYRQEHTYPAYGQQITDQIYTVDYEKLGLSEPPTAKSPYSQADLPIVMDLDGKLYIDYSYDLNQALEEDNHGYEEGDDIRYLLVDNYPFVPAYSLPYTVEDGQAVFMEED</sequence>
<dbReference type="PROSITE" id="PS51257">
    <property type="entry name" value="PROKAR_LIPOPROTEIN"/>
    <property type="match status" value="1"/>
</dbReference>
<protein>
    <submittedName>
        <fullName evidence="1">Uncharacterized protein</fullName>
    </submittedName>
</protein>
<keyword evidence="2" id="KW-1185">Reference proteome</keyword>
<organism evidence="1 2">
    <name type="scientific">Oceanobacillus oncorhynchi</name>
    <dbReference type="NCBI Taxonomy" id="545501"/>
    <lineage>
        <taxon>Bacteria</taxon>
        <taxon>Bacillati</taxon>
        <taxon>Bacillota</taxon>
        <taxon>Bacilli</taxon>
        <taxon>Bacillales</taxon>
        <taxon>Bacillaceae</taxon>
        <taxon>Oceanobacillus</taxon>
    </lineage>
</organism>
<proteinExistence type="predicted"/>
<reference evidence="1 2" key="1">
    <citation type="submission" date="2014-11" db="EMBL/GenBank/DDBJ databases">
        <authorList>
            <person name="Urmite Genomes Urmite Genomes"/>
        </authorList>
    </citation>
    <scope>NUCLEOTIDE SEQUENCE [LARGE SCALE GENOMIC DNA]</scope>
    <source>
        <strain evidence="1 2">Oc5</strain>
    </source>
</reference>
<dbReference type="RefSeq" id="WP_042534162.1">
    <property type="nucleotide sequence ID" value="NZ_CAXOIH010000007.1"/>
</dbReference>
<evidence type="ECO:0000313" key="1">
    <source>
        <dbReference type="EMBL" id="CEI83756.1"/>
    </source>
</evidence>
<accession>A0A0A1MYB1</accession>
<dbReference type="EMBL" id="CDGG01000001">
    <property type="protein sequence ID" value="CEI83756.1"/>
    <property type="molecule type" value="Genomic_DNA"/>
</dbReference>
<name>A0A0A1MYB1_9BACI</name>
<dbReference type="STRING" id="545501.BN997_03677"/>
<dbReference type="Proteomes" id="UP000040453">
    <property type="component" value="Unassembled WGS sequence"/>
</dbReference>
<evidence type="ECO:0000313" key="2">
    <source>
        <dbReference type="Proteomes" id="UP000040453"/>
    </source>
</evidence>